<accession>A0A1I5ZBH0</accession>
<dbReference type="GO" id="GO:0006935">
    <property type="term" value="P:chemotaxis"/>
    <property type="evidence" value="ECO:0007669"/>
    <property type="project" value="InterPro"/>
</dbReference>
<organism evidence="10 11">
    <name type="scientific">Psychrobacillus psychrotolerans</name>
    <dbReference type="NCBI Taxonomy" id="126156"/>
    <lineage>
        <taxon>Bacteria</taxon>
        <taxon>Bacillati</taxon>
        <taxon>Bacillota</taxon>
        <taxon>Bacilli</taxon>
        <taxon>Bacillales</taxon>
        <taxon>Bacillaceae</taxon>
        <taxon>Psychrobacillus</taxon>
    </lineage>
</organism>
<evidence type="ECO:0000256" key="5">
    <source>
        <dbReference type="ARBA" id="ARBA00029447"/>
    </source>
</evidence>
<dbReference type="GO" id="GO:0007165">
    <property type="term" value="P:signal transduction"/>
    <property type="evidence" value="ECO:0007669"/>
    <property type="project" value="UniProtKB-KW"/>
</dbReference>
<comment type="subcellular location">
    <subcellularLocation>
        <location evidence="1">Cell membrane</location>
    </subcellularLocation>
</comment>
<dbReference type="InterPro" id="IPR004090">
    <property type="entry name" value="Chemotax_Me-accpt_rcpt"/>
</dbReference>
<evidence type="ECO:0000256" key="3">
    <source>
        <dbReference type="ARBA" id="ARBA00023136"/>
    </source>
</evidence>
<dbReference type="GO" id="GO:0005886">
    <property type="term" value="C:plasma membrane"/>
    <property type="evidence" value="ECO:0007669"/>
    <property type="project" value="UniProtKB-SubCell"/>
</dbReference>
<dbReference type="PROSITE" id="PS50885">
    <property type="entry name" value="HAMP"/>
    <property type="match status" value="1"/>
</dbReference>
<feature type="domain" description="HAMP" evidence="9">
    <location>
        <begin position="204"/>
        <end position="257"/>
    </location>
</feature>
<gene>
    <name evidence="10" type="ORF">SAMN05421670_2592</name>
</gene>
<dbReference type="PROSITE" id="PS50111">
    <property type="entry name" value="CHEMOTAXIS_TRANSDUC_2"/>
    <property type="match status" value="1"/>
</dbReference>
<dbReference type="PANTHER" id="PTHR32089">
    <property type="entry name" value="METHYL-ACCEPTING CHEMOTAXIS PROTEIN MCPB"/>
    <property type="match status" value="1"/>
</dbReference>
<keyword evidence="2" id="KW-1003">Cell membrane</keyword>
<dbReference type="InterPro" id="IPR004089">
    <property type="entry name" value="MCPsignal_dom"/>
</dbReference>
<dbReference type="PRINTS" id="PR00260">
    <property type="entry name" value="CHEMTRNSDUCR"/>
</dbReference>
<dbReference type="SMART" id="SM00283">
    <property type="entry name" value="MA"/>
    <property type="match status" value="1"/>
</dbReference>
<evidence type="ECO:0000256" key="2">
    <source>
        <dbReference type="ARBA" id="ARBA00022475"/>
    </source>
</evidence>
<dbReference type="OrthoDB" id="9804712at2"/>
<dbReference type="PANTHER" id="PTHR32089:SF112">
    <property type="entry name" value="LYSOZYME-LIKE PROTEIN-RELATED"/>
    <property type="match status" value="1"/>
</dbReference>
<evidence type="ECO:0000256" key="6">
    <source>
        <dbReference type="PROSITE-ProRule" id="PRU00284"/>
    </source>
</evidence>
<dbReference type="Gene3D" id="6.10.340.10">
    <property type="match status" value="1"/>
</dbReference>
<dbReference type="Proteomes" id="UP000198734">
    <property type="component" value="Unassembled WGS sequence"/>
</dbReference>
<dbReference type="Pfam" id="PF00015">
    <property type="entry name" value="MCPsignal"/>
    <property type="match status" value="1"/>
</dbReference>
<dbReference type="SMART" id="SM00304">
    <property type="entry name" value="HAMP"/>
    <property type="match status" value="1"/>
</dbReference>
<dbReference type="GO" id="GO:0004888">
    <property type="term" value="F:transmembrane signaling receptor activity"/>
    <property type="evidence" value="ECO:0007669"/>
    <property type="project" value="InterPro"/>
</dbReference>
<keyword evidence="7" id="KW-1133">Transmembrane helix</keyword>
<dbReference type="InterPro" id="IPR003660">
    <property type="entry name" value="HAMP_dom"/>
</dbReference>
<keyword evidence="7" id="KW-0812">Transmembrane</keyword>
<dbReference type="STRING" id="126156.SAMN05421670_2592"/>
<evidence type="ECO:0000259" key="8">
    <source>
        <dbReference type="PROSITE" id="PS50111"/>
    </source>
</evidence>
<keyword evidence="4 6" id="KW-0807">Transducer</keyword>
<comment type="similarity">
    <text evidence="5">Belongs to the methyl-accepting chemotaxis (MCP) protein family.</text>
</comment>
<evidence type="ECO:0000313" key="11">
    <source>
        <dbReference type="Proteomes" id="UP000198734"/>
    </source>
</evidence>
<feature type="transmembrane region" description="Helical" evidence="7">
    <location>
        <begin position="181"/>
        <end position="201"/>
    </location>
</feature>
<evidence type="ECO:0000256" key="7">
    <source>
        <dbReference type="SAM" id="Phobius"/>
    </source>
</evidence>
<keyword evidence="3 7" id="KW-0472">Membrane</keyword>
<dbReference type="CDD" id="cd06225">
    <property type="entry name" value="HAMP"/>
    <property type="match status" value="1"/>
</dbReference>
<evidence type="ECO:0000256" key="1">
    <source>
        <dbReference type="ARBA" id="ARBA00004236"/>
    </source>
</evidence>
<proteinExistence type="inferred from homology"/>
<dbReference type="Pfam" id="PF00672">
    <property type="entry name" value="HAMP"/>
    <property type="match status" value="1"/>
</dbReference>
<sequence length="562" mass="63104">MKKWSTIPLRMKYLIAIFSSFILFGAMTVLLIFQVFHNQDLANDMEVYSQNVESADIMRSEVASLYIAISNFAGDPLEEFDKDYESTKENLVNLQISSSKQMPYVDWKTFSETLQSIQTTYENNLKESVMNKENVAKRRQLQSINEKYVSLTVLLKDARQLESDKRILLIEEMSESQKNTIYIVVASFLIAGLLSLALVLLTNRQIKTQLSQVVLSAKDISLGKLNSEPIHILTNDEIGEVSKAMNEMRANLINIVKTIKLTAENLSANSVKLKGYSKNTVDSTNTVKLAIHETGGSMRNQKEASIGIRSFLEEFSYTFDEVTEKVIKLNGDSAIAVQMADESALALRKTAVESARLRNLFKEADQERKLLQERTEEIARMTTIVQAISKQTNLLALNAGIEAARSGEDGKGFAVVAAEVKKLADEVSGTANTIRQISNSITQQGTQMANVFVEGMETSKNNAATFKMLHQKMDKIVSYIRDSKYQNDHMKDSMLTIEKEKNTSEKLIFALIESIESNTVQMELTDDMLLANVQNIEKLSKLINDVNEQAIILENSSTRFVI</sequence>
<evidence type="ECO:0000256" key="4">
    <source>
        <dbReference type="ARBA" id="ARBA00023224"/>
    </source>
</evidence>
<feature type="transmembrane region" description="Helical" evidence="7">
    <location>
        <begin position="12"/>
        <end position="36"/>
    </location>
</feature>
<name>A0A1I5ZBH0_9BACI</name>
<dbReference type="EMBL" id="FOXU01000004">
    <property type="protein sequence ID" value="SFQ53760.1"/>
    <property type="molecule type" value="Genomic_DNA"/>
</dbReference>
<keyword evidence="11" id="KW-1185">Reference proteome</keyword>
<protein>
    <submittedName>
        <fullName evidence="10">Methyl-accepting chemotaxis protein</fullName>
    </submittedName>
</protein>
<evidence type="ECO:0000313" key="10">
    <source>
        <dbReference type="EMBL" id="SFQ53760.1"/>
    </source>
</evidence>
<dbReference type="SUPFAM" id="SSF58104">
    <property type="entry name" value="Methyl-accepting chemotaxis protein (MCP) signaling domain"/>
    <property type="match status" value="1"/>
</dbReference>
<reference evidence="11" key="1">
    <citation type="submission" date="2016-10" db="EMBL/GenBank/DDBJ databases">
        <authorList>
            <person name="Varghese N."/>
            <person name="Submissions S."/>
        </authorList>
    </citation>
    <scope>NUCLEOTIDE SEQUENCE [LARGE SCALE GENOMIC DNA]</scope>
    <source>
        <strain evidence="11">DSM 11706</strain>
    </source>
</reference>
<dbReference type="Gene3D" id="1.10.287.950">
    <property type="entry name" value="Methyl-accepting chemotaxis protein"/>
    <property type="match status" value="1"/>
</dbReference>
<dbReference type="RefSeq" id="WP_093537308.1">
    <property type="nucleotide sequence ID" value="NZ_FOXU01000004.1"/>
</dbReference>
<feature type="domain" description="Methyl-accepting transducer" evidence="8">
    <location>
        <begin position="283"/>
        <end position="516"/>
    </location>
</feature>
<evidence type="ECO:0000259" key="9">
    <source>
        <dbReference type="PROSITE" id="PS50885"/>
    </source>
</evidence>
<dbReference type="AlphaFoldDB" id="A0A1I5ZBH0"/>